<dbReference type="Proteomes" id="UP000002668">
    <property type="component" value="Genome"/>
</dbReference>
<keyword evidence="3" id="KW-1185">Reference proteome</keyword>
<reference evidence="3" key="1">
    <citation type="journal article" date="2011" name="Nat. Commun.">
        <title>Effector diversification within compartments of the Leptosphaeria maculans genome affected by Repeat-Induced Point mutations.</title>
        <authorList>
            <person name="Rouxel T."/>
            <person name="Grandaubert J."/>
            <person name="Hane J.K."/>
            <person name="Hoede C."/>
            <person name="van de Wouw A.P."/>
            <person name="Couloux A."/>
            <person name="Dominguez V."/>
            <person name="Anthouard V."/>
            <person name="Bally P."/>
            <person name="Bourras S."/>
            <person name="Cozijnsen A.J."/>
            <person name="Ciuffetti L.M."/>
            <person name="Degrave A."/>
            <person name="Dilmaghani A."/>
            <person name="Duret L."/>
            <person name="Fudal I."/>
            <person name="Goodwin S.B."/>
            <person name="Gout L."/>
            <person name="Glaser N."/>
            <person name="Linglin J."/>
            <person name="Kema G.H.J."/>
            <person name="Lapalu N."/>
            <person name="Lawrence C.B."/>
            <person name="May K."/>
            <person name="Meyer M."/>
            <person name="Ollivier B."/>
            <person name="Poulain J."/>
            <person name="Schoch C.L."/>
            <person name="Simon A."/>
            <person name="Spatafora J.W."/>
            <person name="Stachowiak A."/>
            <person name="Turgeon B.G."/>
            <person name="Tyler B.M."/>
            <person name="Vincent D."/>
            <person name="Weissenbach J."/>
            <person name="Amselem J."/>
            <person name="Quesneville H."/>
            <person name="Oliver R.P."/>
            <person name="Wincker P."/>
            <person name="Balesdent M.-H."/>
            <person name="Howlett B.J."/>
        </authorList>
    </citation>
    <scope>NUCLEOTIDE SEQUENCE [LARGE SCALE GENOMIC DNA]</scope>
    <source>
        <strain evidence="3">JN3 / isolate v23.1.3 / race Av1-4-5-6-7-8</strain>
    </source>
</reference>
<name>E5A6Q5_LEPMJ</name>
<feature type="region of interest" description="Disordered" evidence="1">
    <location>
        <begin position="86"/>
        <end position="105"/>
    </location>
</feature>
<evidence type="ECO:0000256" key="1">
    <source>
        <dbReference type="SAM" id="MobiDB-lite"/>
    </source>
</evidence>
<organism evidence="2 3">
    <name type="scientific">Leptosphaeria maculans (strain JN3 / isolate v23.1.3 / race Av1-4-5-6-7-8)</name>
    <name type="common">Blackleg fungus</name>
    <name type="synonym">Phoma lingam</name>
    <dbReference type="NCBI Taxonomy" id="985895"/>
    <lineage>
        <taxon>Eukaryota</taxon>
        <taxon>Fungi</taxon>
        <taxon>Dikarya</taxon>
        <taxon>Ascomycota</taxon>
        <taxon>Pezizomycotina</taxon>
        <taxon>Dothideomycetes</taxon>
        <taxon>Pleosporomycetidae</taxon>
        <taxon>Pleosporales</taxon>
        <taxon>Pleosporineae</taxon>
        <taxon>Leptosphaeriaceae</taxon>
        <taxon>Plenodomus</taxon>
        <taxon>Plenodomus lingam/Leptosphaeria maculans species complex</taxon>
    </lineage>
</organism>
<gene>
    <name evidence="2" type="ORF">LEMA_P085390.1</name>
</gene>
<dbReference type="EMBL" id="FP929135">
    <property type="protein sequence ID" value="CBX99300.1"/>
    <property type="molecule type" value="Genomic_DNA"/>
</dbReference>
<proteinExistence type="predicted"/>
<dbReference type="HOGENOM" id="CLU_2171542_0_0_1"/>
<protein>
    <submittedName>
        <fullName evidence="2">Uncharacterized protein</fullName>
    </submittedName>
</protein>
<evidence type="ECO:0000313" key="2">
    <source>
        <dbReference type="EMBL" id="CBX99300.1"/>
    </source>
</evidence>
<dbReference type="VEuPathDB" id="FungiDB:LEMA_P085390.1"/>
<accession>E5A6Q5</accession>
<dbReference type="InParanoid" id="E5A6Q5"/>
<dbReference type="AlphaFoldDB" id="E5A6Q5"/>
<sequence length="110" mass="12513">MDERVRLRVKGHDYKQRQAGFPSVMRLYEPAVSTKGKVRPVKPSAPVSRCEVLCHVELWVFRVETSYIAFTPTDLLDYETFRIEGNSSAPPTRRTITDPKVGDDTLLEGC</sequence>
<evidence type="ECO:0000313" key="3">
    <source>
        <dbReference type="Proteomes" id="UP000002668"/>
    </source>
</evidence>